<dbReference type="InterPro" id="IPR036366">
    <property type="entry name" value="PGBDSf"/>
</dbReference>
<dbReference type="Proteomes" id="UP000034452">
    <property type="component" value="Unassembled WGS sequence"/>
</dbReference>
<evidence type="ECO:0000313" key="3">
    <source>
        <dbReference type="Proteomes" id="UP000034452"/>
    </source>
</evidence>
<name>A0A0G0VEF8_9BACT</name>
<dbReference type="EMBL" id="LBZL01000005">
    <property type="protein sequence ID" value="KKR70450.1"/>
    <property type="molecule type" value="Genomic_DNA"/>
</dbReference>
<dbReference type="InterPro" id="IPR002477">
    <property type="entry name" value="Peptidoglycan-bd-like"/>
</dbReference>
<dbReference type="SUPFAM" id="SSF47090">
    <property type="entry name" value="PGBD-like"/>
    <property type="match status" value="1"/>
</dbReference>
<proteinExistence type="predicted"/>
<dbReference type="InterPro" id="IPR036365">
    <property type="entry name" value="PGBD-like_sf"/>
</dbReference>
<dbReference type="Pfam" id="PF01471">
    <property type="entry name" value="PG_binding_1"/>
    <property type="match status" value="1"/>
</dbReference>
<sequence length="332" mass="34257">MSKLLKSKFLLGVLVVTVLVVGGVVAVKADTAAAESCSITTTLRAGSTGVEVQCLQTVVGAVADGNFGPMTKAAVMAWQAGKGLVADGVFGPLSRANWMGSVGTWQAGCTSGSGYSTTTGLLCTSTGTFPAGCTSTSGYSSTTGAKCDGSGSTPTGPLTGGAGSITVDDLPTYASEEVGEGEEDVKVLAFEVEAEGSDVEITSVKVEFVESGATSSEDLDDYAQSVSVWFDGEKVGEADVDDFSESSTEVWTRSISLDSGVIIREDDTEKLEIAITANNTIDSNDSDTDLWTVDVLNARFEDAEGVVTTESTIPAGVAKVFSWVKENQKLFD</sequence>
<feature type="domain" description="Peptidoglycan binding-like" evidence="1">
    <location>
        <begin position="62"/>
        <end position="92"/>
    </location>
</feature>
<protein>
    <submittedName>
        <fullName evidence="2">Cell wall lytic activity</fullName>
    </submittedName>
</protein>
<dbReference type="AlphaFoldDB" id="A0A0G0VEF8"/>
<accession>A0A0G0VEF8</accession>
<organism evidence="2 3">
    <name type="scientific">Candidatus Nomurabacteria bacterium GW2011_GWB1_40_7</name>
    <dbReference type="NCBI Taxonomy" id="1618744"/>
    <lineage>
        <taxon>Bacteria</taxon>
        <taxon>Candidatus Nomuraibacteriota</taxon>
    </lineage>
</organism>
<comment type="caution">
    <text evidence="2">The sequence shown here is derived from an EMBL/GenBank/DDBJ whole genome shotgun (WGS) entry which is preliminary data.</text>
</comment>
<dbReference type="Gene3D" id="1.10.101.10">
    <property type="entry name" value="PGBD-like superfamily/PGBD"/>
    <property type="match status" value="1"/>
</dbReference>
<evidence type="ECO:0000313" key="2">
    <source>
        <dbReference type="EMBL" id="KKR70450.1"/>
    </source>
</evidence>
<reference evidence="2 3" key="1">
    <citation type="journal article" date="2015" name="Nature">
        <title>rRNA introns, odd ribosomes, and small enigmatic genomes across a large radiation of phyla.</title>
        <authorList>
            <person name="Brown C.T."/>
            <person name="Hug L.A."/>
            <person name="Thomas B.C."/>
            <person name="Sharon I."/>
            <person name="Castelle C.J."/>
            <person name="Singh A."/>
            <person name="Wilkins M.J."/>
            <person name="Williams K.H."/>
            <person name="Banfield J.F."/>
        </authorList>
    </citation>
    <scope>NUCLEOTIDE SEQUENCE [LARGE SCALE GENOMIC DNA]</scope>
</reference>
<gene>
    <name evidence="2" type="ORF">UU13_C0005G0006</name>
</gene>
<evidence type="ECO:0000259" key="1">
    <source>
        <dbReference type="Pfam" id="PF01471"/>
    </source>
</evidence>